<feature type="domain" description="Glycosyl-hydrolase family 116 N-terminal" evidence="2">
    <location>
        <begin position="77"/>
        <end position="396"/>
    </location>
</feature>
<dbReference type="InterPro" id="IPR024462">
    <property type="entry name" value="GH116_N"/>
</dbReference>
<comment type="caution">
    <text evidence="3">The sequence shown here is derived from an EMBL/GenBank/DDBJ whole genome shotgun (WGS) entry which is preliminary data.</text>
</comment>
<dbReference type="Pfam" id="PF12215">
    <property type="entry name" value="Glyco_hydr_116N"/>
    <property type="match status" value="1"/>
</dbReference>
<sequence length="854" mass="95745">MTQTSRRNFIRRSSLIAAGLILSWTLAWASNSAPVKPIGTIGIPVDKKLDPAWIKSLYDRGKPTVYTKSHNELRYIGMPVGGINAGGVYLGGDGRLWLWDIFNDNREGIEPKLVKWDQKTTHARYVRSRDGACYLEPAQDIRPLEQGFALRFEYNGKTVVKYLKTSDWDEILFEAGYPVGIVRYIDKSLPVEITLHAYSPFIPLDEDDSGLPATILSFSFRNTGNTAMKVSTLGWLENKTGIHSVNTVRGHFGTTVNRRNNKVIRGQGLVAVDETLIPLDKADEMKKQPDFGTMCISALHHEAEAFASVDLSNSAGIFDSEAVGERNKPVQESLIGAVKYSLALQSGASASANFVVSWYFPNLKIYDKIKDTGRYYQNRFASALDVVGYIQKHFDRLSSQTLLWAATWQDSTLPYWFLERTLMNINTLATTTCHRFSSGRFWAWEGVGACPGTCTHVWQYAQAMGRIFPALERDCRERTDLGIALQPDGGIIFRAESESRPAIDGQAGSVLRCYREHQMSADNAFLLRNWENIKKATQFIIDKDRNGDGMEDTPLENTLDAVWDGEIAWIVGLCVAAVKAGQCMAEETGDITFARKCADFVAKGSANMDKYLFNGEYYIHRPDKEKGRSKLGSYNTCHIDQVMGQSWAYQIGLGQILDNKKVKSALRSLWKYNYTSDVGPYIETHQGGRPYALAGEGGLIINTNPKNESKPYGDNETWQLGYFHECQSGYEYEVASHLIAEGMTDEGLILVRSIHDRYHAAKRNPYNEIECSDHYARAMASYGSFITACGYEYHGPKGYMRFAPQWNAQDFKAPFTAAEGWGTFTQKQLDGKVECTLEPKYGQVQLNSFSVEAP</sequence>
<dbReference type="GO" id="GO:0008422">
    <property type="term" value="F:beta-glucosidase activity"/>
    <property type="evidence" value="ECO:0007669"/>
    <property type="project" value="TreeGrafter"/>
</dbReference>
<dbReference type="Gene3D" id="1.50.10.10">
    <property type="match status" value="1"/>
</dbReference>
<evidence type="ECO:0000259" key="2">
    <source>
        <dbReference type="Pfam" id="PF12215"/>
    </source>
</evidence>
<organism evidence="3">
    <name type="scientific">termite gut metagenome</name>
    <dbReference type="NCBI Taxonomy" id="433724"/>
    <lineage>
        <taxon>unclassified sequences</taxon>
        <taxon>metagenomes</taxon>
        <taxon>organismal metagenomes</taxon>
    </lineage>
</organism>
<dbReference type="PANTHER" id="PTHR12654:SF4">
    <property type="entry name" value="PB1 DOMAIN-CONTAINING PROTEIN"/>
    <property type="match status" value="1"/>
</dbReference>
<evidence type="ECO:0000313" key="3">
    <source>
        <dbReference type="EMBL" id="KAA6324142.1"/>
    </source>
</evidence>
<dbReference type="GO" id="GO:0005975">
    <property type="term" value="P:carbohydrate metabolic process"/>
    <property type="evidence" value="ECO:0007669"/>
    <property type="project" value="InterPro"/>
</dbReference>
<dbReference type="PROSITE" id="PS51318">
    <property type="entry name" value="TAT"/>
    <property type="match status" value="1"/>
</dbReference>
<dbReference type="InterPro" id="IPR012341">
    <property type="entry name" value="6hp_glycosidase-like_sf"/>
</dbReference>
<dbReference type="Pfam" id="PF04685">
    <property type="entry name" value="DUF608"/>
    <property type="match status" value="1"/>
</dbReference>
<dbReference type="InterPro" id="IPR008928">
    <property type="entry name" value="6-hairpin_glycosidase_sf"/>
</dbReference>
<dbReference type="AlphaFoldDB" id="A0A5J4QRG9"/>
<gene>
    <name evidence="3" type="ORF">EZS27_026494</name>
</gene>
<protein>
    <recommendedName>
        <fullName evidence="4">Glycosyl-hydrolase family 116 catalytic region domain-containing protein</fullName>
    </recommendedName>
</protein>
<feature type="domain" description="Glycosyl-hydrolase family 116 catalytic region" evidence="1">
    <location>
        <begin position="504"/>
        <end position="782"/>
    </location>
</feature>
<proteinExistence type="predicted"/>
<dbReference type="EMBL" id="SNRY01002639">
    <property type="protein sequence ID" value="KAA6324142.1"/>
    <property type="molecule type" value="Genomic_DNA"/>
</dbReference>
<evidence type="ECO:0000259" key="1">
    <source>
        <dbReference type="Pfam" id="PF04685"/>
    </source>
</evidence>
<dbReference type="PANTHER" id="PTHR12654">
    <property type="entry name" value="BILE ACID BETA-GLUCOSIDASE-RELATED"/>
    <property type="match status" value="1"/>
</dbReference>
<reference evidence="3" key="1">
    <citation type="submission" date="2019-03" db="EMBL/GenBank/DDBJ databases">
        <title>Single cell metagenomics reveals metabolic interactions within the superorganism composed of flagellate Streblomastix strix and complex community of Bacteroidetes bacteria on its surface.</title>
        <authorList>
            <person name="Treitli S.C."/>
            <person name="Kolisko M."/>
            <person name="Husnik F."/>
            <person name="Keeling P."/>
            <person name="Hampl V."/>
        </authorList>
    </citation>
    <scope>NUCLEOTIDE SEQUENCE</scope>
    <source>
        <strain evidence="3">STM</strain>
    </source>
</reference>
<dbReference type="InterPro" id="IPR052566">
    <property type="entry name" value="Non-lysos_glucosylceramidase"/>
</dbReference>
<name>A0A5J4QRG9_9ZZZZ</name>
<evidence type="ECO:0008006" key="4">
    <source>
        <dbReference type="Google" id="ProtNLM"/>
    </source>
</evidence>
<dbReference type="SUPFAM" id="SSF48208">
    <property type="entry name" value="Six-hairpin glycosidases"/>
    <property type="match status" value="1"/>
</dbReference>
<dbReference type="InterPro" id="IPR006311">
    <property type="entry name" value="TAT_signal"/>
</dbReference>
<accession>A0A5J4QRG9</accession>
<dbReference type="InterPro" id="IPR006775">
    <property type="entry name" value="GH116_catalytic"/>
</dbReference>